<evidence type="ECO:0000259" key="1">
    <source>
        <dbReference type="PROSITE" id="PS50004"/>
    </source>
</evidence>
<dbReference type="Gene3D" id="2.60.40.150">
    <property type="entry name" value="C2 domain"/>
    <property type="match status" value="1"/>
</dbReference>
<accession>A0AAD7FSD5</accession>
<dbReference type="SUPFAM" id="SSF49562">
    <property type="entry name" value="C2 domain (Calcium/lipid-binding domain, CaLB)"/>
    <property type="match status" value="1"/>
</dbReference>
<dbReference type="Pfam" id="PF00168">
    <property type="entry name" value="C2"/>
    <property type="match status" value="1"/>
</dbReference>
<proteinExistence type="predicted"/>
<comment type="caution">
    <text evidence="2">The sequence shown here is derived from an EMBL/GenBank/DDBJ whole genome shotgun (WGS) entry which is preliminary data.</text>
</comment>
<organism evidence="2 3">
    <name type="scientific">Roridomyces roridus</name>
    <dbReference type="NCBI Taxonomy" id="1738132"/>
    <lineage>
        <taxon>Eukaryota</taxon>
        <taxon>Fungi</taxon>
        <taxon>Dikarya</taxon>
        <taxon>Basidiomycota</taxon>
        <taxon>Agaricomycotina</taxon>
        <taxon>Agaricomycetes</taxon>
        <taxon>Agaricomycetidae</taxon>
        <taxon>Agaricales</taxon>
        <taxon>Marasmiineae</taxon>
        <taxon>Mycenaceae</taxon>
        <taxon>Roridomyces</taxon>
    </lineage>
</organism>
<reference evidence="2" key="1">
    <citation type="submission" date="2023-03" db="EMBL/GenBank/DDBJ databases">
        <title>Massive genome expansion in bonnet fungi (Mycena s.s.) driven by repeated elements and novel gene families across ecological guilds.</title>
        <authorList>
            <consortium name="Lawrence Berkeley National Laboratory"/>
            <person name="Harder C.B."/>
            <person name="Miyauchi S."/>
            <person name="Viragh M."/>
            <person name="Kuo A."/>
            <person name="Thoen E."/>
            <person name="Andreopoulos B."/>
            <person name="Lu D."/>
            <person name="Skrede I."/>
            <person name="Drula E."/>
            <person name="Henrissat B."/>
            <person name="Morin E."/>
            <person name="Kohler A."/>
            <person name="Barry K."/>
            <person name="LaButti K."/>
            <person name="Morin E."/>
            <person name="Salamov A."/>
            <person name="Lipzen A."/>
            <person name="Mereny Z."/>
            <person name="Hegedus B."/>
            <person name="Baldrian P."/>
            <person name="Stursova M."/>
            <person name="Weitz H."/>
            <person name="Taylor A."/>
            <person name="Grigoriev I.V."/>
            <person name="Nagy L.G."/>
            <person name="Martin F."/>
            <person name="Kauserud H."/>
        </authorList>
    </citation>
    <scope>NUCLEOTIDE SEQUENCE</scope>
    <source>
        <strain evidence="2">9284</strain>
    </source>
</reference>
<evidence type="ECO:0000313" key="3">
    <source>
        <dbReference type="Proteomes" id="UP001221142"/>
    </source>
</evidence>
<gene>
    <name evidence="2" type="ORF">FB45DRAFT_477254</name>
</gene>
<keyword evidence="3" id="KW-1185">Reference proteome</keyword>
<sequence length="165" mass="18416">MADTTGKPCSKRIQFHIDSANLSKNSKKAYVTVKIKDGKERLKTSLVKGQMNPSWHQSLAPTRISDTSEVIFEVKRRSVWPKPNTTRLAVTKSYPLSELLKLQGGNTFLTSYIELPLLASDSDDDVPSSGSLSVNIRELTSLETARISFEMAERMSQEIQKAEVI</sequence>
<name>A0AAD7FSD5_9AGAR</name>
<feature type="domain" description="C2" evidence="1">
    <location>
        <begin position="1"/>
        <end position="109"/>
    </location>
</feature>
<protein>
    <recommendedName>
        <fullName evidence="1">C2 domain-containing protein</fullName>
    </recommendedName>
</protein>
<dbReference type="PROSITE" id="PS50004">
    <property type="entry name" value="C2"/>
    <property type="match status" value="1"/>
</dbReference>
<dbReference type="EMBL" id="JARKIF010000007">
    <property type="protein sequence ID" value="KAJ7634912.1"/>
    <property type="molecule type" value="Genomic_DNA"/>
</dbReference>
<evidence type="ECO:0000313" key="2">
    <source>
        <dbReference type="EMBL" id="KAJ7634912.1"/>
    </source>
</evidence>
<dbReference type="CDD" id="cd00030">
    <property type="entry name" value="C2"/>
    <property type="match status" value="1"/>
</dbReference>
<dbReference type="Proteomes" id="UP001221142">
    <property type="component" value="Unassembled WGS sequence"/>
</dbReference>
<dbReference type="InterPro" id="IPR035892">
    <property type="entry name" value="C2_domain_sf"/>
</dbReference>
<dbReference type="InterPro" id="IPR000008">
    <property type="entry name" value="C2_dom"/>
</dbReference>
<dbReference type="AlphaFoldDB" id="A0AAD7FSD5"/>